<dbReference type="EMBL" id="AP024545">
    <property type="protein sequence ID" value="BCT92277.1"/>
    <property type="molecule type" value="Genomic_DNA"/>
</dbReference>
<feature type="region of interest" description="Disordered" evidence="1">
    <location>
        <begin position="120"/>
        <end position="142"/>
    </location>
</feature>
<feature type="compositionally biased region" description="Basic residues" evidence="1">
    <location>
        <begin position="133"/>
        <end position="142"/>
    </location>
</feature>
<evidence type="ECO:0000313" key="3">
    <source>
        <dbReference type="Proteomes" id="UP000681317"/>
    </source>
</evidence>
<accession>A0ABM7Q4P3</accession>
<evidence type="ECO:0000313" key="2">
    <source>
        <dbReference type="EMBL" id="BCT92277.1"/>
    </source>
</evidence>
<organism evidence="2 3">
    <name type="scientific">Noviluteimonas caseinilytica</name>
    <dbReference type="NCBI Taxonomy" id="2675101"/>
    <lineage>
        <taxon>Bacteria</taxon>
        <taxon>Pseudomonadati</taxon>
        <taxon>Pseudomonadota</taxon>
        <taxon>Gammaproteobacteria</taxon>
        <taxon>Lysobacterales</taxon>
        <taxon>Lysobacteraceae</taxon>
        <taxon>Noviluteimonas</taxon>
    </lineage>
</organism>
<evidence type="ECO:0000256" key="1">
    <source>
        <dbReference type="SAM" id="MobiDB-lite"/>
    </source>
</evidence>
<protein>
    <submittedName>
        <fullName evidence="2">Uncharacterized protein</fullName>
    </submittedName>
</protein>
<proteinExistence type="predicted"/>
<dbReference type="Proteomes" id="UP000681317">
    <property type="component" value="Chromosome"/>
</dbReference>
<reference evidence="2 3" key="1">
    <citation type="submission" date="2021-03" db="EMBL/GenBank/DDBJ databases">
        <title>Complete Genome Sequences of Two Lysobacter Strains Isolated from Sea Water (Lysobacter caseinilyticus) and Soil (Lysobacter helvus) in South Korea.</title>
        <authorList>
            <person name="Watanabe Y."/>
            <person name="Arakawa K."/>
        </authorList>
    </citation>
    <scope>NUCLEOTIDE SEQUENCE [LARGE SCALE GENOMIC DNA]</scope>
    <source>
        <strain evidence="2 3">KVB24</strain>
    </source>
</reference>
<sequence>MSKHEHVTLKVKPGASSGNGWQQVIASNGLMYSFKYSGGYQDKGGLKTKVGDGPALIDVHVDKDQRYTIDHVHFTDDPYHQLSWAQGDDASGVIMDANTQAEDADYAIVVADAQAGGATIPCDPMIQNEPRGPKPRGRITQH</sequence>
<name>A0ABM7Q4P3_9GAMM</name>
<keyword evidence="3" id="KW-1185">Reference proteome</keyword>
<gene>
    <name evidence="2" type="ORF">LYSCAS_13010</name>
</gene>
<dbReference type="RefSeq" id="WP_213436921.1">
    <property type="nucleotide sequence ID" value="NZ_AP024545.1"/>
</dbReference>